<dbReference type="NCBIfam" id="NF004440">
    <property type="entry name" value="PRK05777.1-3"/>
    <property type="match status" value="1"/>
</dbReference>
<dbReference type="GO" id="GO:0005886">
    <property type="term" value="C:plasma membrane"/>
    <property type="evidence" value="ECO:0007669"/>
    <property type="project" value="UniProtKB-SubCell"/>
</dbReference>
<dbReference type="AlphaFoldDB" id="A0A964T3Q6"/>
<evidence type="ECO:0000313" key="8">
    <source>
        <dbReference type="EMBL" id="MYZ47820.1"/>
    </source>
</evidence>
<dbReference type="PRINTS" id="PR01434">
    <property type="entry name" value="NADHDHGNASE5"/>
</dbReference>
<comment type="catalytic activity">
    <reaction evidence="5">
        <text>a quinone + NADH + 5 H(+)(in) = a quinol + NAD(+) + 4 H(+)(out)</text>
        <dbReference type="Rhea" id="RHEA:57888"/>
        <dbReference type="ChEBI" id="CHEBI:15378"/>
        <dbReference type="ChEBI" id="CHEBI:24646"/>
        <dbReference type="ChEBI" id="CHEBI:57540"/>
        <dbReference type="ChEBI" id="CHEBI:57945"/>
        <dbReference type="ChEBI" id="CHEBI:132124"/>
    </reaction>
</comment>
<comment type="function">
    <text evidence="5">NDH-1 shuttles electrons from NADH, via FMN and iron-sulfur (Fe-S) centers, to quinones in the respiratory chain. The immediate electron acceptor for the enzyme in this species is believed to be ubiquinone. Couples the redox reaction to proton translocation (for every two electrons transferred, four hydrogen ions are translocated across the cytoplasmic membrane), and thus conserves the redox energy in a proton gradient.</text>
</comment>
<dbReference type="HAMAP" id="MF_00445">
    <property type="entry name" value="NDH1_NuoN_1"/>
    <property type="match status" value="1"/>
</dbReference>
<evidence type="ECO:0000256" key="2">
    <source>
        <dbReference type="ARBA" id="ARBA00022692"/>
    </source>
</evidence>
<dbReference type="InterPro" id="IPR010096">
    <property type="entry name" value="NADH-Q_OxRdtase_suN/2"/>
</dbReference>
<dbReference type="Pfam" id="PF00361">
    <property type="entry name" value="Proton_antipo_M"/>
    <property type="match status" value="1"/>
</dbReference>
<dbReference type="NCBIfam" id="TIGR01770">
    <property type="entry name" value="NDH_I_N"/>
    <property type="match status" value="1"/>
</dbReference>
<organism evidence="8 9">
    <name type="scientific">Propylenella binzhouense</name>
    <dbReference type="NCBI Taxonomy" id="2555902"/>
    <lineage>
        <taxon>Bacteria</taxon>
        <taxon>Pseudomonadati</taxon>
        <taxon>Pseudomonadota</taxon>
        <taxon>Alphaproteobacteria</taxon>
        <taxon>Hyphomicrobiales</taxon>
        <taxon>Propylenellaceae</taxon>
        <taxon>Propylenella</taxon>
    </lineage>
</organism>
<proteinExistence type="inferred from homology"/>
<comment type="subcellular location">
    <subcellularLocation>
        <location evidence="5">Cell membrane</location>
        <topology evidence="5">Multi-pass membrane protein</topology>
    </subcellularLocation>
    <subcellularLocation>
        <location evidence="1">Endomembrane system</location>
        <topology evidence="1">Multi-pass membrane protein</topology>
    </subcellularLocation>
    <subcellularLocation>
        <location evidence="6">Membrane</location>
        <topology evidence="6">Multi-pass membrane protein</topology>
    </subcellularLocation>
</comment>
<keyword evidence="4 5" id="KW-0472">Membrane</keyword>
<keyword evidence="3 5" id="KW-1133">Transmembrane helix</keyword>
<keyword evidence="8" id="KW-0560">Oxidoreductase</keyword>
<evidence type="ECO:0000256" key="1">
    <source>
        <dbReference type="ARBA" id="ARBA00004127"/>
    </source>
</evidence>
<sequence>MIDVAAMPNLTPVLAEIMLTAGAMLLLMFGVFTGERSTPTVTGMAVALLAGAVLVVALGEGTSVTFGGAFISDAFSRFMKIATLVASAVAIAMAVGYARNERFERFEYPVLIVLATTGMMMMISANDLISLYLGLEMQSLAAYVVAAIHRDSVRSTESGLKYFVLGSLASGMLLYGASLVYGFTGHTNFEAIAQALVDGRSVGLVIGLVFVLAGLAFKISAVPFHMWTPDVYEGAPTPVTAFFAAAPKLAAVALMVRVTIEAFGPVTADWQQVVSFVAIASMLLGSFAAIGQTNIKRLMAYSSIGNVGYILVGLAAGTQAGVQGVVLYLVIYVVMTLGAFACILAMRRRDQMVEDIESLSGLARTQPFTAFMFAAILFSLAGIPPLAGFFAKYWVFLAAIEAHLYGLAVIGVLSSVVGAYYYLRIVKLMYFDEPLVTFERMPAELKTVSALSGAFLLVFVLFAAPLVEAAAVAARSLF</sequence>
<comment type="caution">
    <text evidence="8">The sequence shown here is derived from an EMBL/GenBank/DDBJ whole genome shotgun (WGS) entry which is preliminary data.</text>
</comment>
<keyword evidence="5" id="KW-1003">Cell membrane</keyword>
<dbReference type="GO" id="GO:0008137">
    <property type="term" value="F:NADH dehydrogenase (ubiquinone) activity"/>
    <property type="evidence" value="ECO:0007669"/>
    <property type="project" value="InterPro"/>
</dbReference>
<dbReference type="GO" id="GO:0050136">
    <property type="term" value="F:NADH dehydrogenase (quinone) (non-electrogenic) activity"/>
    <property type="evidence" value="ECO:0007669"/>
    <property type="project" value="UniProtKB-UniRule"/>
</dbReference>
<keyword evidence="5" id="KW-0874">Quinone</keyword>
<keyword evidence="5" id="KW-0813">Transport</keyword>
<evidence type="ECO:0000256" key="3">
    <source>
        <dbReference type="ARBA" id="ARBA00022989"/>
    </source>
</evidence>
<feature type="transmembrane region" description="Helical" evidence="5">
    <location>
        <begin position="78"/>
        <end position="98"/>
    </location>
</feature>
<dbReference type="OrthoDB" id="9811718at2"/>
<dbReference type="EMBL" id="SPKJ01000022">
    <property type="protein sequence ID" value="MYZ47820.1"/>
    <property type="molecule type" value="Genomic_DNA"/>
</dbReference>
<dbReference type="InterPro" id="IPR001750">
    <property type="entry name" value="ND/Mrp_TM"/>
</dbReference>
<feature type="transmembrane region" description="Helical" evidence="5">
    <location>
        <begin position="12"/>
        <end position="32"/>
    </location>
</feature>
<feature type="transmembrane region" description="Helical" evidence="5">
    <location>
        <begin position="272"/>
        <end position="291"/>
    </location>
</feature>
<feature type="transmembrane region" description="Helical" evidence="5">
    <location>
        <begin position="105"/>
        <end position="123"/>
    </location>
</feature>
<evidence type="ECO:0000259" key="7">
    <source>
        <dbReference type="Pfam" id="PF00361"/>
    </source>
</evidence>
<evidence type="ECO:0000313" key="9">
    <source>
        <dbReference type="Proteomes" id="UP000773614"/>
    </source>
</evidence>
<reference evidence="8" key="1">
    <citation type="submission" date="2019-03" db="EMBL/GenBank/DDBJ databases">
        <title>Afifella sp. nov., isolated from activated sludge.</title>
        <authorList>
            <person name="Li Q."/>
            <person name="Liu Y."/>
        </authorList>
    </citation>
    <scope>NUCLEOTIDE SEQUENCE</scope>
    <source>
        <strain evidence="8">L72</strain>
    </source>
</reference>
<feature type="transmembrane region" description="Helical" evidence="5">
    <location>
        <begin position="325"/>
        <end position="346"/>
    </location>
</feature>
<dbReference type="GO" id="GO:0042773">
    <property type="term" value="P:ATP synthesis coupled electron transport"/>
    <property type="evidence" value="ECO:0007669"/>
    <property type="project" value="InterPro"/>
</dbReference>
<keyword evidence="5" id="KW-0830">Ubiquinone</keyword>
<protein>
    <recommendedName>
        <fullName evidence="5">NADH-quinone oxidoreductase subunit N</fullName>
        <ecNumber evidence="5">7.1.1.-</ecNumber>
    </recommendedName>
    <alternativeName>
        <fullName evidence="5">NADH dehydrogenase I subunit N</fullName>
    </alternativeName>
    <alternativeName>
        <fullName evidence="5">NDH-1 subunit N</fullName>
    </alternativeName>
</protein>
<dbReference type="RefSeq" id="WP_161140170.1">
    <property type="nucleotide sequence ID" value="NZ_SPKJ01000022.1"/>
</dbReference>
<gene>
    <name evidence="5 8" type="primary">nuoN</name>
    <name evidence="8" type="ORF">E4O86_08855</name>
</gene>
<dbReference type="PANTHER" id="PTHR22773">
    <property type="entry name" value="NADH DEHYDROGENASE"/>
    <property type="match status" value="1"/>
</dbReference>
<comment type="similarity">
    <text evidence="5">Belongs to the complex I subunit 2 family.</text>
</comment>
<dbReference type="GO" id="GO:0012505">
    <property type="term" value="C:endomembrane system"/>
    <property type="evidence" value="ECO:0007669"/>
    <property type="project" value="UniProtKB-SubCell"/>
</dbReference>
<comment type="subunit">
    <text evidence="5">NDH-1 is composed of 14 different subunits. Subunits NuoA, H, J, K, L, M, N constitute the membrane sector of the complex.</text>
</comment>
<keyword evidence="5" id="KW-0520">NAD</keyword>
<name>A0A964T3Q6_9HYPH</name>
<accession>A0A964T3Q6</accession>
<feature type="transmembrane region" description="Helical" evidence="5">
    <location>
        <begin position="204"/>
        <end position="227"/>
    </location>
</feature>
<dbReference type="EC" id="7.1.1.-" evidence="5"/>
<keyword evidence="5" id="KW-1278">Translocase</keyword>
<feature type="transmembrane region" description="Helical" evidence="5">
    <location>
        <begin position="402"/>
        <end position="423"/>
    </location>
</feature>
<feature type="transmembrane region" description="Helical" evidence="5">
    <location>
        <begin position="39"/>
        <end position="58"/>
    </location>
</feature>
<feature type="domain" description="NADH:quinone oxidoreductase/Mrp antiporter transmembrane" evidence="7">
    <location>
        <begin position="125"/>
        <end position="417"/>
    </location>
</feature>
<keyword evidence="9" id="KW-1185">Reference proteome</keyword>
<evidence type="ECO:0000256" key="6">
    <source>
        <dbReference type="RuleBase" id="RU000320"/>
    </source>
</evidence>
<feature type="transmembrane region" description="Helical" evidence="5">
    <location>
        <begin position="367"/>
        <end position="390"/>
    </location>
</feature>
<dbReference type="GO" id="GO:0048038">
    <property type="term" value="F:quinone binding"/>
    <property type="evidence" value="ECO:0007669"/>
    <property type="project" value="UniProtKB-KW"/>
</dbReference>
<evidence type="ECO:0000256" key="5">
    <source>
        <dbReference type="HAMAP-Rule" id="MF_00445"/>
    </source>
</evidence>
<dbReference type="Proteomes" id="UP000773614">
    <property type="component" value="Unassembled WGS sequence"/>
</dbReference>
<feature type="transmembrane region" description="Helical" evidence="5">
    <location>
        <begin position="298"/>
        <end position="319"/>
    </location>
</feature>
<evidence type="ECO:0000256" key="4">
    <source>
        <dbReference type="ARBA" id="ARBA00023136"/>
    </source>
</evidence>
<feature type="transmembrane region" description="Helical" evidence="5">
    <location>
        <begin position="450"/>
        <end position="474"/>
    </location>
</feature>
<keyword evidence="2 5" id="KW-0812">Transmembrane</keyword>
<feature type="transmembrane region" description="Helical" evidence="5">
    <location>
        <begin position="160"/>
        <end position="184"/>
    </location>
</feature>